<dbReference type="EMBL" id="CADCUN010000038">
    <property type="protein sequence ID" value="CAA9374226.1"/>
    <property type="molecule type" value="Genomic_DNA"/>
</dbReference>
<reference evidence="1" key="1">
    <citation type="submission" date="2020-02" db="EMBL/GenBank/DDBJ databases">
        <authorList>
            <person name="Meier V. D."/>
        </authorList>
    </citation>
    <scope>NUCLEOTIDE SEQUENCE</scope>
    <source>
        <strain evidence="1">AVDCRST_MAG60</strain>
    </source>
</reference>
<dbReference type="AlphaFoldDB" id="A0A6J4N4S0"/>
<proteinExistence type="predicted"/>
<sequence>DVVALVEAVPLDLELATGVRRVVGDAVGLAVRRDLDGPVVAGRVGGRTTRVGTRVRGLGRLRRLRTLVVVAGSLVRGLGGLGGLRGLGRLGRLGGLGRLGRLGGLRALVVVAGALVRGLGGLGRLL</sequence>
<feature type="non-terminal residue" evidence="1">
    <location>
        <position position="126"/>
    </location>
</feature>
<evidence type="ECO:0000313" key="1">
    <source>
        <dbReference type="EMBL" id="CAA9374226.1"/>
    </source>
</evidence>
<protein>
    <submittedName>
        <fullName evidence="1">Uncharacterized protein</fullName>
    </submittedName>
</protein>
<gene>
    <name evidence="1" type="ORF">AVDCRST_MAG60-345</name>
</gene>
<accession>A0A6J4N4S0</accession>
<feature type="non-terminal residue" evidence="1">
    <location>
        <position position="1"/>
    </location>
</feature>
<organism evidence="1">
    <name type="scientific">uncultured Nocardioides sp</name>
    <dbReference type="NCBI Taxonomy" id="198441"/>
    <lineage>
        <taxon>Bacteria</taxon>
        <taxon>Bacillati</taxon>
        <taxon>Actinomycetota</taxon>
        <taxon>Actinomycetes</taxon>
        <taxon>Propionibacteriales</taxon>
        <taxon>Nocardioidaceae</taxon>
        <taxon>Nocardioides</taxon>
        <taxon>environmental samples</taxon>
    </lineage>
</organism>
<name>A0A6J4N4S0_9ACTN</name>